<evidence type="ECO:0000259" key="1">
    <source>
        <dbReference type="Pfam" id="PF01170"/>
    </source>
</evidence>
<comment type="caution">
    <text evidence="2">The sequence shown here is derived from an EMBL/GenBank/DDBJ whole genome shotgun (WGS) entry which is preliminary data.</text>
</comment>
<dbReference type="EMBL" id="JABTTY010000001">
    <property type="protein sequence ID" value="MBE7525203.1"/>
    <property type="molecule type" value="Genomic_DNA"/>
</dbReference>
<protein>
    <recommendedName>
        <fullName evidence="1">Ribosomal RNA large subunit methyltransferase K/L-like methyltransferase domain-containing protein</fullName>
    </recommendedName>
</protein>
<sequence>MKHFLIFGNHPRIALAEYRIVTHAEQKPILVDYGAIEENQEWDGNGLMDRLAGTVKLGDIVNSIPSRDIRTETFADIIQSFPRGSNIAFGFTVLGGTEKERRSLLHIPIALKQVLKDRGIRCRWVTSKDGKPLTPAAVAKLNLTTDGYDFVVLADRAHVHIGLTTHVQNADAWSERDYGRPVRDETAGMLPPKLARILVNLADIRPGQTVLDPFCGNGTVLMEAALATQAARIIGTDIDAKQTASSTQNIEWLITRGILSRSDQKRIEHATADARFLSKRFAEGSLDRIVTEGSLGPPLKGSEDERALNIVRKNIEELWTETLRELHPLLSSDGKLIMVWPSFRTAKGSAAAELSSDTLAKLGYDLIHPLEGWENRPRPLLYHREGQKIARRILVLRKRTI</sequence>
<reference evidence="2" key="1">
    <citation type="submission" date="2020-05" db="EMBL/GenBank/DDBJ databases">
        <title>High-Quality Genomes of Partial-Nitritation/Anammox System by Hierarchical Clustering Based Hybrid Assembly.</title>
        <authorList>
            <person name="Liu L."/>
            <person name="Wang Y."/>
            <person name="Che Y."/>
            <person name="Chen Y."/>
            <person name="Xia Y."/>
            <person name="Luo R."/>
            <person name="Cheng S.H."/>
            <person name="Zheng C."/>
            <person name="Zhang T."/>
        </authorList>
    </citation>
    <scope>NUCLEOTIDE SEQUENCE</scope>
    <source>
        <strain evidence="2">H1_PAT1</strain>
    </source>
</reference>
<evidence type="ECO:0000313" key="3">
    <source>
        <dbReference type="Proteomes" id="UP000710385"/>
    </source>
</evidence>
<feature type="domain" description="Ribosomal RNA large subunit methyltransferase K/L-like methyltransferase" evidence="1">
    <location>
        <begin position="186"/>
        <end position="342"/>
    </location>
</feature>
<evidence type="ECO:0000313" key="2">
    <source>
        <dbReference type="EMBL" id="MBE7525203.1"/>
    </source>
</evidence>
<accession>A0A928Y5K0</accession>
<organism evidence="2 3">
    <name type="scientific">candidate division WWE3 bacterium</name>
    <dbReference type="NCBI Taxonomy" id="2053526"/>
    <lineage>
        <taxon>Bacteria</taxon>
        <taxon>Katanobacteria</taxon>
    </lineage>
</organism>
<dbReference type="AlphaFoldDB" id="A0A928Y5K0"/>
<dbReference type="InterPro" id="IPR029063">
    <property type="entry name" value="SAM-dependent_MTases_sf"/>
</dbReference>
<dbReference type="GO" id="GO:0030488">
    <property type="term" value="P:tRNA methylation"/>
    <property type="evidence" value="ECO:0007669"/>
    <property type="project" value="TreeGrafter"/>
</dbReference>
<dbReference type="Pfam" id="PF01170">
    <property type="entry name" value="UPF0020"/>
    <property type="match status" value="1"/>
</dbReference>
<dbReference type="PANTHER" id="PTHR14911">
    <property type="entry name" value="THUMP DOMAIN-CONTAINING"/>
    <property type="match status" value="1"/>
</dbReference>
<dbReference type="GO" id="GO:0016423">
    <property type="term" value="F:tRNA (guanine) methyltransferase activity"/>
    <property type="evidence" value="ECO:0007669"/>
    <property type="project" value="TreeGrafter"/>
</dbReference>
<gene>
    <name evidence="2" type="ORF">HS096_02320</name>
</gene>
<dbReference type="InterPro" id="IPR000241">
    <property type="entry name" value="RlmKL-like_Mtase"/>
</dbReference>
<proteinExistence type="predicted"/>
<name>A0A928Y5K0_UNCKA</name>
<dbReference type="SUPFAM" id="SSF53335">
    <property type="entry name" value="S-adenosyl-L-methionine-dependent methyltransferases"/>
    <property type="match status" value="1"/>
</dbReference>
<dbReference type="CDD" id="cd02440">
    <property type="entry name" value="AdoMet_MTases"/>
    <property type="match status" value="1"/>
</dbReference>
<dbReference type="Proteomes" id="UP000710385">
    <property type="component" value="Unassembled WGS sequence"/>
</dbReference>
<dbReference type="Gene3D" id="3.40.50.150">
    <property type="entry name" value="Vaccinia Virus protein VP39"/>
    <property type="match status" value="1"/>
</dbReference>
<dbReference type="PANTHER" id="PTHR14911:SF13">
    <property type="entry name" value="TRNA (GUANINE(6)-N2)-METHYLTRANSFERASE THUMP3"/>
    <property type="match status" value="1"/>
</dbReference>